<feature type="repeat" description="PPR" evidence="2">
    <location>
        <begin position="287"/>
        <end position="321"/>
    </location>
</feature>
<feature type="repeat" description="PPR" evidence="2">
    <location>
        <begin position="204"/>
        <end position="238"/>
    </location>
</feature>
<organism evidence="4 5">
    <name type="scientific">Perilla frutescens var. hirtella</name>
    <name type="common">Perilla citriodora</name>
    <name type="synonym">Perilla setoyensis</name>
    <dbReference type="NCBI Taxonomy" id="608512"/>
    <lineage>
        <taxon>Eukaryota</taxon>
        <taxon>Viridiplantae</taxon>
        <taxon>Streptophyta</taxon>
        <taxon>Embryophyta</taxon>
        <taxon>Tracheophyta</taxon>
        <taxon>Spermatophyta</taxon>
        <taxon>Magnoliopsida</taxon>
        <taxon>eudicotyledons</taxon>
        <taxon>Gunneridae</taxon>
        <taxon>Pentapetalae</taxon>
        <taxon>asterids</taxon>
        <taxon>lamiids</taxon>
        <taxon>Lamiales</taxon>
        <taxon>Lamiaceae</taxon>
        <taxon>Nepetoideae</taxon>
        <taxon>Elsholtzieae</taxon>
        <taxon>Perilla</taxon>
    </lineage>
</organism>
<proteinExistence type="predicted"/>
<feature type="compositionally biased region" description="Polar residues" evidence="3">
    <location>
        <begin position="667"/>
        <end position="687"/>
    </location>
</feature>
<protein>
    <submittedName>
        <fullName evidence="4">Pentatricopeptide repeat superfamily protein</fullName>
    </submittedName>
</protein>
<feature type="repeat" description="PPR" evidence="2">
    <location>
        <begin position="358"/>
        <end position="392"/>
    </location>
</feature>
<sequence length="696" mass="79135">MFMPPSLRRRFSTQSNHLVGQVLAAIIQNKPLNTSHPPRQHIWTSETVIQVLRSIPLYLFQSPRSIGRQKSFRHRSPLRQRNLRKETTKFQKGSLVLGPAAHRDPKKLNLGLEKALDFYYWVETYFEFQHDERTCREMALVLVRGNRINLLWDFLKNMSGRYKKFNLVTTATMTCLIKALGEEGLVNEAVSAFYRMKQFHCKPDVCAYNNVIYALCRVGFFKKAKFLFGQMELPGFRCPPDVFTYTILISSYCRYAMETGSRKAIRRRVWEANHLFRLMIFKGFVPDVVTYNCLINGCCKTNRIGRALELFDDMAKRGCVPNRITYNSFIRYYSAVNEVDRAVEMLRRMKERNHGVPSSSSYTSIIHTLCEVGRLGEAVDFLVELVEGGSIPREYTYRLLRNALESAGKMDLVDERLCSHIESGIANRIRQVMKVKPTMTSMEECKIGGASPSFTGGFTSGLILCEFAVLICSSADMDDAVDTTYHPEPKFVEDKKDPLIDLELTDSTELWLIQWPINQTNDFDGQRVSLKLEGDGHIGNFESSSGKSYEMFSMKSQGPQETVFLSSTSEAKIAGKISKHVSLIHYPEPSELQKRNILNLSQSQRSSMTTSTMSGRRLATPSRSVKPRNSQAMSGYLTPSSRTKSTVTGSEETPKPSKRKRVDDQQQDSGKTNSAVTSAGSMEQSQIRKSKRKKEN</sequence>
<dbReference type="NCBIfam" id="TIGR00756">
    <property type="entry name" value="PPR"/>
    <property type="match status" value="5"/>
</dbReference>
<dbReference type="EMBL" id="SDAM02000037">
    <property type="protein sequence ID" value="KAH6835300.1"/>
    <property type="molecule type" value="Genomic_DNA"/>
</dbReference>
<evidence type="ECO:0000256" key="2">
    <source>
        <dbReference type="PROSITE-ProRule" id="PRU00708"/>
    </source>
</evidence>
<evidence type="ECO:0000256" key="3">
    <source>
        <dbReference type="SAM" id="MobiDB-lite"/>
    </source>
</evidence>
<dbReference type="InterPro" id="IPR002885">
    <property type="entry name" value="PPR_rpt"/>
</dbReference>
<feature type="repeat" description="PPR" evidence="2">
    <location>
        <begin position="169"/>
        <end position="203"/>
    </location>
</feature>
<dbReference type="PANTHER" id="PTHR36407:SF1">
    <property type="entry name" value="MEDIATOR-ASSOCIATED PROTEIN 2"/>
    <property type="match status" value="1"/>
</dbReference>
<evidence type="ECO:0000313" key="4">
    <source>
        <dbReference type="EMBL" id="KAH6835300.1"/>
    </source>
</evidence>
<evidence type="ECO:0000256" key="1">
    <source>
        <dbReference type="ARBA" id="ARBA00022737"/>
    </source>
</evidence>
<dbReference type="Pfam" id="PF13041">
    <property type="entry name" value="PPR_2"/>
    <property type="match status" value="2"/>
</dbReference>
<feature type="region of interest" description="Disordered" evidence="3">
    <location>
        <begin position="601"/>
        <end position="696"/>
    </location>
</feature>
<dbReference type="PROSITE" id="PS51375">
    <property type="entry name" value="PPR"/>
    <property type="match status" value="5"/>
</dbReference>
<dbReference type="InterPro" id="IPR011990">
    <property type="entry name" value="TPR-like_helical_dom_sf"/>
</dbReference>
<dbReference type="Pfam" id="PF01535">
    <property type="entry name" value="PPR"/>
    <property type="match status" value="2"/>
</dbReference>
<dbReference type="PANTHER" id="PTHR36407">
    <property type="entry name" value="MEDIATOR-ASSOCIATED PROTEIN 2"/>
    <property type="match status" value="1"/>
</dbReference>
<feature type="repeat" description="PPR" evidence="2">
    <location>
        <begin position="322"/>
        <end position="356"/>
    </location>
</feature>
<keyword evidence="5" id="KW-1185">Reference proteome</keyword>
<keyword evidence="1" id="KW-0677">Repeat</keyword>
<dbReference type="Proteomes" id="UP001190926">
    <property type="component" value="Unassembled WGS sequence"/>
</dbReference>
<dbReference type="Gene3D" id="1.25.40.10">
    <property type="entry name" value="Tetratricopeptide repeat domain"/>
    <property type="match status" value="2"/>
</dbReference>
<reference evidence="4 5" key="1">
    <citation type="journal article" date="2021" name="Nat. Commun.">
        <title>Incipient diploidization of the medicinal plant Perilla within 10,000 years.</title>
        <authorList>
            <person name="Zhang Y."/>
            <person name="Shen Q."/>
            <person name="Leng L."/>
            <person name="Zhang D."/>
            <person name="Chen S."/>
            <person name="Shi Y."/>
            <person name="Ning Z."/>
            <person name="Chen S."/>
        </authorList>
    </citation>
    <scope>NUCLEOTIDE SEQUENCE [LARGE SCALE GENOMIC DNA]</scope>
    <source>
        <strain evidence="5">cv. PC099</strain>
    </source>
</reference>
<gene>
    <name evidence="4" type="ORF">C2S53_015006</name>
</gene>
<feature type="compositionally biased region" description="Polar residues" evidence="3">
    <location>
        <begin position="621"/>
        <end position="651"/>
    </location>
</feature>
<dbReference type="AlphaFoldDB" id="A0AAD4PDN1"/>
<name>A0AAD4PDN1_PERFH</name>
<accession>A0AAD4PDN1</accession>
<evidence type="ECO:0000313" key="5">
    <source>
        <dbReference type="Proteomes" id="UP001190926"/>
    </source>
</evidence>
<feature type="compositionally biased region" description="Low complexity" evidence="3">
    <location>
        <begin position="601"/>
        <end position="617"/>
    </location>
</feature>
<dbReference type="InterPro" id="IPR038823">
    <property type="entry name" value="MED2_plant"/>
</dbReference>
<comment type="caution">
    <text evidence="4">The sequence shown here is derived from an EMBL/GenBank/DDBJ whole genome shotgun (WGS) entry which is preliminary data.</text>
</comment>